<evidence type="ECO:0000256" key="1">
    <source>
        <dbReference type="PIRSR" id="PIRSR613078-1"/>
    </source>
</evidence>
<name>A0A9P1GHR2_9DINO</name>
<protein>
    <submittedName>
        <fullName evidence="3">Uncharacterized protein</fullName>
    </submittedName>
</protein>
<evidence type="ECO:0000313" key="5">
    <source>
        <dbReference type="Proteomes" id="UP001152797"/>
    </source>
</evidence>
<dbReference type="EMBL" id="CAMXCT020004968">
    <property type="protein sequence ID" value="CAL1164292.1"/>
    <property type="molecule type" value="Genomic_DNA"/>
</dbReference>
<dbReference type="EMBL" id="CAMXCT030004968">
    <property type="protein sequence ID" value="CAL4798229.1"/>
    <property type="molecule type" value="Genomic_DNA"/>
</dbReference>
<feature type="active site" description="Tele-phosphohistidine intermediate" evidence="1">
    <location>
        <position position="135"/>
    </location>
</feature>
<dbReference type="Proteomes" id="UP001152797">
    <property type="component" value="Unassembled WGS sequence"/>
</dbReference>
<dbReference type="EMBL" id="CAMXCT010004968">
    <property type="protein sequence ID" value="CAI4010917.1"/>
    <property type="molecule type" value="Genomic_DNA"/>
</dbReference>
<dbReference type="InterPro" id="IPR013078">
    <property type="entry name" value="His_Pase_superF_clade-1"/>
</dbReference>
<dbReference type="OrthoDB" id="354304at2759"/>
<dbReference type="GO" id="GO:0003824">
    <property type="term" value="F:catalytic activity"/>
    <property type="evidence" value="ECO:0007669"/>
    <property type="project" value="InterPro"/>
</dbReference>
<keyword evidence="5" id="KW-1185">Reference proteome</keyword>
<dbReference type="AlphaFoldDB" id="A0A9P1GHR2"/>
<organism evidence="3">
    <name type="scientific">Cladocopium goreaui</name>
    <dbReference type="NCBI Taxonomy" id="2562237"/>
    <lineage>
        <taxon>Eukaryota</taxon>
        <taxon>Sar</taxon>
        <taxon>Alveolata</taxon>
        <taxon>Dinophyceae</taxon>
        <taxon>Suessiales</taxon>
        <taxon>Symbiodiniaceae</taxon>
        <taxon>Cladocopium</taxon>
    </lineage>
</organism>
<dbReference type="Gene3D" id="3.40.50.1240">
    <property type="entry name" value="Phosphoglycerate mutase-like"/>
    <property type="match status" value="1"/>
</dbReference>
<dbReference type="CDD" id="cd07067">
    <property type="entry name" value="HP_PGM_like"/>
    <property type="match status" value="1"/>
</dbReference>
<dbReference type="InterPro" id="IPR052765">
    <property type="entry name" value="PGM-Related"/>
</dbReference>
<dbReference type="Pfam" id="PF00300">
    <property type="entry name" value="His_Phos_1"/>
    <property type="match status" value="1"/>
</dbReference>
<reference evidence="3" key="1">
    <citation type="submission" date="2022-10" db="EMBL/GenBank/DDBJ databases">
        <authorList>
            <person name="Chen Y."/>
            <person name="Dougan E. K."/>
            <person name="Chan C."/>
            <person name="Rhodes N."/>
            <person name="Thang M."/>
        </authorList>
    </citation>
    <scope>NUCLEOTIDE SEQUENCE</scope>
</reference>
<proteinExistence type="predicted"/>
<dbReference type="PROSITE" id="PS00175">
    <property type="entry name" value="PG_MUTASE"/>
    <property type="match status" value="1"/>
</dbReference>
<accession>A0A9P1GHR2</accession>
<comment type="caution">
    <text evidence="3">The sequence shown here is derived from an EMBL/GenBank/DDBJ whole genome shotgun (WGS) entry which is preliminary data.</text>
</comment>
<dbReference type="PANTHER" id="PTHR46192">
    <property type="entry name" value="BROAD-RANGE ACID PHOSPHATASE DET1"/>
    <property type="match status" value="1"/>
</dbReference>
<sequence>MSLTETLQLVQVASMLQLDDMIPELIDLVWQAMSCGADIAELKVACEKLELEPQDPQAEIGGRARDACDACDAWLPEFPGVRRHVLLASFLAGGTSGLIASYGLLRWREGCPEFVRRQIEARRQKLPERVILVRHGQSEGNIDRTLFKKKGDNLMELTELGSRQAKAVGRRIKGVVGDKKVHFYVSPFQRTLQTARNIIFSNFDPDQVVHVSVDPRIREQEFGNLQGDNFIGLREERTKIRRFWYRFPTGESGADVYDRTKQWWDSMMQRHYYEDNKAKAVVVVTHGLAMRLILMQLFHWSPNTFHTVWNPDNCAMYVLKKNTSSNAVYPYYLDDVEGDRAMSSIDLVVTFRDDSMRKMTLVDYLSIPPPRTLQLQAVKNLLAEQYGLDPDDIKGIVAWLPPAIQELAAAARPSLPEPAGLPDTEQVRGMISSALHTADGKVWRVVQKVIDRREAWPRLARENAAMLLAFAKGAHGSIRAMPHTGFFWGSRDFLYLVCRYIRTRPEFFHAMVTAMFEQVCSMDPELPAEVIDAVFKELLVHEGLTFAQCEHVMDKLMQRGEQMEYLFHEWSGVFPTLPAHARQALAKGLLPLVGRCPHAALDFVLKELDAIPLVEGAVGTGWYAWYALHCL</sequence>
<feature type="binding site" evidence="2">
    <location>
        <position position="190"/>
    </location>
    <ligand>
        <name>substrate</name>
    </ligand>
</feature>
<evidence type="ECO:0000313" key="4">
    <source>
        <dbReference type="EMBL" id="CAL4798229.1"/>
    </source>
</evidence>
<gene>
    <name evidence="3" type="ORF">C1SCF055_LOCUS36136</name>
</gene>
<evidence type="ECO:0000313" key="3">
    <source>
        <dbReference type="EMBL" id="CAI4010917.1"/>
    </source>
</evidence>
<feature type="binding site" evidence="2">
    <location>
        <begin position="134"/>
        <end position="141"/>
    </location>
    <ligand>
        <name>substrate</name>
    </ligand>
</feature>
<dbReference type="InterPro" id="IPR001345">
    <property type="entry name" value="PG/BPGM_mutase_AS"/>
</dbReference>
<dbReference type="SUPFAM" id="SSF53254">
    <property type="entry name" value="Phosphoglycerate mutase-like"/>
    <property type="match status" value="1"/>
</dbReference>
<dbReference type="InterPro" id="IPR029033">
    <property type="entry name" value="His_PPase_superfam"/>
</dbReference>
<reference evidence="4 5" key="2">
    <citation type="submission" date="2024-05" db="EMBL/GenBank/DDBJ databases">
        <authorList>
            <person name="Chen Y."/>
            <person name="Shah S."/>
            <person name="Dougan E. K."/>
            <person name="Thang M."/>
            <person name="Chan C."/>
        </authorList>
    </citation>
    <scope>NUCLEOTIDE SEQUENCE [LARGE SCALE GENOMIC DNA]</scope>
</reference>
<feature type="active site" description="Proton donor/acceptor" evidence="1">
    <location>
        <position position="219"/>
    </location>
</feature>
<dbReference type="SMART" id="SM00855">
    <property type="entry name" value="PGAM"/>
    <property type="match status" value="1"/>
</dbReference>
<evidence type="ECO:0000256" key="2">
    <source>
        <dbReference type="PIRSR" id="PIRSR613078-2"/>
    </source>
</evidence>